<evidence type="ECO:0000259" key="11">
    <source>
        <dbReference type="Pfam" id="PF00365"/>
    </source>
</evidence>
<dbReference type="GO" id="GO:0046872">
    <property type="term" value="F:metal ion binding"/>
    <property type="evidence" value="ECO:0007669"/>
    <property type="project" value="UniProtKB-KW"/>
</dbReference>
<dbReference type="InterPro" id="IPR035966">
    <property type="entry name" value="PKF_sf"/>
</dbReference>
<keyword evidence="7" id="KW-0460">Magnesium</keyword>
<accession>A0A9W6LAU8</accession>
<dbReference type="Pfam" id="PF00365">
    <property type="entry name" value="PFK"/>
    <property type="match status" value="1"/>
</dbReference>
<dbReference type="InterPro" id="IPR000023">
    <property type="entry name" value="Phosphofructokinase_dom"/>
</dbReference>
<evidence type="ECO:0000256" key="10">
    <source>
        <dbReference type="ARBA" id="ARBA00048072"/>
    </source>
</evidence>
<dbReference type="RefSeq" id="WP_281797001.1">
    <property type="nucleotide sequence ID" value="NZ_BSDR01000001.1"/>
</dbReference>
<sequence>MTRQDIGATNLAAFVAKTEGRHSLFEEAIRDLPIPVCSVFLDKDGNIGPASFVETQTAFTCQEHGRIQEVFPRTIAKSRNIILEAKPDAKPPRAAGKRVAVLFSGGPAAGGHNVLAGLKAVLGNENTLLGIRKGPKGLINGDVFEIKNSDIQAIINTGGFNFLGTDRTKIKTPEQFERVKETVLKNRLDGLIIVGGDDSNTNAAFIAEYLEEQGITCSVIGIPKTIDGDMAAGNYLPISFGYDTATKVYSELTGNLAQDAASAVKYYHFVKLMGRTASKITLEVALQTKPAIALISEEIAEKNMSLEAIVDEIVRIIVLRRLKGINHGLVLVPEGLIEFIPEMRTLIQELNKILAEYERDIKDLPTLKNKQEFIYPHLSPQSAQLMASLPDEIEEMLILDRDEHGNVKVSQIETEKLLIEKIRYKMSEIKRHTERYFGDQEGKIPATEDQIEKFKAATFSTQSHFLGYEGRSGKPTLFDAAFTFALGLTAGSLVLAGKTGYMAAVTDFDKGGRVLALPLTGLIACEMRKGKEEMVINKSLVETSSPAFKVFAENREKWATDDFFSSPGPIQHWGPASKQLPMTVALNQGYADYRTFDLGEERKIRFD</sequence>
<keyword evidence="8" id="KW-0324">Glycolysis</keyword>
<dbReference type="GO" id="GO:0009749">
    <property type="term" value="P:response to glucose"/>
    <property type="evidence" value="ECO:0007669"/>
    <property type="project" value="TreeGrafter"/>
</dbReference>
<dbReference type="GO" id="GO:0047334">
    <property type="term" value="F:diphosphate-fructose-6-phosphate 1-phosphotransferase activity"/>
    <property type="evidence" value="ECO:0007669"/>
    <property type="project" value="UniProtKB-EC"/>
</dbReference>
<dbReference type="PANTHER" id="PTHR43650:SF1">
    <property type="entry name" value="PYROPHOSPHATE--FRUCTOSE 6-PHOSPHATE 1-PHOSPHOTRANSFERASE SUBUNIT BETA 2"/>
    <property type="match status" value="1"/>
</dbReference>
<gene>
    <name evidence="12" type="primary">pfp</name>
    <name evidence="12" type="ORF">DAMNIGENAA_39270</name>
</gene>
<evidence type="ECO:0000256" key="2">
    <source>
        <dbReference type="ARBA" id="ARBA00003138"/>
    </source>
</evidence>
<feature type="domain" description="Phosphofructokinase" evidence="11">
    <location>
        <begin position="98"/>
        <end position="354"/>
    </location>
</feature>
<evidence type="ECO:0000256" key="5">
    <source>
        <dbReference type="ARBA" id="ARBA00022723"/>
    </source>
</evidence>
<evidence type="ECO:0000256" key="4">
    <source>
        <dbReference type="ARBA" id="ARBA00022679"/>
    </source>
</evidence>
<proteinExistence type="inferred from homology"/>
<dbReference type="SUPFAM" id="SSF53784">
    <property type="entry name" value="Phosphofructokinase"/>
    <property type="match status" value="1"/>
</dbReference>
<comment type="catalytic activity">
    <reaction evidence="10">
        <text>beta-D-fructose 6-phosphate + diphosphate = beta-D-fructose 1,6-bisphosphate + phosphate + H(+)</text>
        <dbReference type="Rhea" id="RHEA:13613"/>
        <dbReference type="ChEBI" id="CHEBI:15378"/>
        <dbReference type="ChEBI" id="CHEBI:32966"/>
        <dbReference type="ChEBI" id="CHEBI:33019"/>
        <dbReference type="ChEBI" id="CHEBI:43474"/>
        <dbReference type="ChEBI" id="CHEBI:57634"/>
        <dbReference type="EC" id="2.7.1.90"/>
    </reaction>
</comment>
<dbReference type="GO" id="GO:0003872">
    <property type="term" value="F:6-phosphofructokinase activity"/>
    <property type="evidence" value="ECO:0007669"/>
    <property type="project" value="InterPro"/>
</dbReference>
<dbReference type="PANTHER" id="PTHR43650">
    <property type="entry name" value="PYROPHOSPHATE--FRUCTOSE 6-PHOSPHATE 1-PHOSPHOTRANSFERASE"/>
    <property type="match status" value="1"/>
</dbReference>
<evidence type="ECO:0000256" key="9">
    <source>
        <dbReference type="ARBA" id="ARBA00038478"/>
    </source>
</evidence>
<protein>
    <submittedName>
        <fullName evidence="12">Pyrophosphate--fructose 6-phosphate 1-phosphotransferase</fullName>
    </submittedName>
</protein>
<organism evidence="12 13">
    <name type="scientific">Desulforhabdus amnigena</name>
    <dbReference type="NCBI Taxonomy" id="40218"/>
    <lineage>
        <taxon>Bacteria</taxon>
        <taxon>Pseudomonadati</taxon>
        <taxon>Thermodesulfobacteriota</taxon>
        <taxon>Syntrophobacteria</taxon>
        <taxon>Syntrophobacterales</taxon>
        <taxon>Syntrophobacteraceae</taxon>
        <taxon>Desulforhabdus</taxon>
    </lineage>
</organism>
<keyword evidence="5" id="KW-0479">Metal-binding</keyword>
<keyword evidence="4" id="KW-0808">Transferase</keyword>
<comment type="caution">
    <text evidence="12">The sequence shown here is derived from an EMBL/GenBank/DDBJ whole genome shotgun (WGS) entry which is preliminary data.</text>
</comment>
<evidence type="ECO:0000313" key="12">
    <source>
        <dbReference type="EMBL" id="GLI36494.1"/>
    </source>
</evidence>
<dbReference type="EMBL" id="BSDR01000001">
    <property type="protein sequence ID" value="GLI36494.1"/>
    <property type="molecule type" value="Genomic_DNA"/>
</dbReference>
<evidence type="ECO:0000256" key="3">
    <source>
        <dbReference type="ARBA" id="ARBA00022490"/>
    </source>
</evidence>
<dbReference type="NCBIfam" id="NF005482">
    <property type="entry name" value="PRK07085.1"/>
    <property type="match status" value="1"/>
</dbReference>
<comment type="cofactor">
    <cofactor evidence="1">
        <name>Mg(2+)</name>
        <dbReference type="ChEBI" id="CHEBI:18420"/>
    </cofactor>
</comment>
<dbReference type="Gene3D" id="1.10.10.480">
    <property type="entry name" value="Phosphofructokinase, domain 3"/>
    <property type="match status" value="1"/>
</dbReference>
<dbReference type="AlphaFoldDB" id="A0A9W6LAU8"/>
<comment type="similarity">
    <text evidence="9">Belongs to the phosphofructokinase type A (PFKA) family.</text>
</comment>
<keyword evidence="3" id="KW-0963">Cytoplasm</keyword>
<evidence type="ECO:0000256" key="8">
    <source>
        <dbReference type="ARBA" id="ARBA00023152"/>
    </source>
</evidence>
<evidence type="ECO:0000256" key="1">
    <source>
        <dbReference type="ARBA" id="ARBA00001946"/>
    </source>
</evidence>
<dbReference type="PRINTS" id="PR00476">
    <property type="entry name" value="PHFRCTKINASE"/>
</dbReference>
<evidence type="ECO:0000256" key="6">
    <source>
        <dbReference type="ARBA" id="ARBA00022777"/>
    </source>
</evidence>
<evidence type="ECO:0000256" key="7">
    <source>
        <dbReference type="ARBA" id="ARBA00022842"/>
    </source>
</evidence>
<keyword evidence="13" id="KW-1185">Reference proteome</keyword>
<evidence type="ECO:0000313" key="13">
    <source>
        <dbReference type="Proteomes" id="UP001144372"/>
    </source>
</evidence>
<dbReference type="GO" id="GO:0005829">
    <property type="term" value="C:cytosol"/>
    <property type="evidence" value="ECO:0007669"/>
    <property type="project" value="TreeGrafter"/>
</dbReference>
<keyword evidence="6" id="KW-0418">Kinase</keyword>
<dbReference type="Gene3D" id="3.40.50.460">
    <property type="entry name" value="Phosphofructokinase domain"/>
    <property type="match status" value="1"/>
</dbReference>
<dbReference type="Proteomes" id="UP001144372">
    <property type="component" value="Unassembled WGS sequence"/>
</dbReference>
<dbReference type="GO" id="GO:0006002">
    <property type="term" value="P:fructose 6-phosphate metabolic process"/>
    <property type="evidence" value="ECO:0007669"/>
    <property type="project" value="InterPro"/>
</dbReference>
<comment type="function">
    <text evidence="2">Catalyzes the phosphorylation of D-fructose 6-phosphate, the first committing step of glycolysis. Uses inorganic phosphate (PPi) as phosphoryl donor instead of ATP like common ATP-dependent phosphofructokinases (ATP-PFKs), which renders the reaction reversible, and can thus function both in glycolysis and gluconeogenesis. Consistently, PPi-PFK can replace the enzymes of both the forward (ATP-PFK) and reverse (fructose-bisphosphatase (FBPase)) reactions.</text>
</comment>
<dbReference type="InterPro" id="IPR022953">
    <property type="entry name" value="ATP_PFK"/>
</dbReference>
<reference evidence="12" key="1">
    <citation type="submission" date="2022-12" db="EMBL/GenBank/DDBJ databases">
        <title>Reference genome sequencing for broad-spectrum identification of bacterial and archaeal isolates by mass spectrometry.</title>
        <authorList>
            <person name="Sekiguchi Y."/>
            <person name="Tourlousse D.M."/>
        </authorList>
    </citation>
    <scope>NUCLEOTIDE SEQUENCE</scope>
    <source>
        <strain evidence="12">ASRB1</strain>
    </source>
</reference>
<name>A0A9W6LAU8_9BACT</name>
<dbReference type="Gene3D" id="3.40.50.450">
    <property type="match status" value="1"/>
</dbReference>